<reference evidence="1" key="5">
    <citation type="submission" date="2020-09" db="EMBL/GenBank/DDBJ databases">
        <authorList>
            <person name="Sun Q."/>
            <person name="Ohkuma M."/>
        </authorList>
    </citation>
    <scope>NUCLEOTIDE SEQUENCE</scope>
    <source>
        <strain evidence="1">JCM 4434</strain>
    </source>
</reference>
<evidence type="ECO:0000313" key="2">
    <source>
        <dbReference type="EMBL" id="OEV33646.1"/>
    </source>
</evidence>
<comment type="caution">
    <text evidence="2">The sequence shown here is derived from an EMBL/GenBank/DDBJ whole genome shotgun (WGS) entry which is preliminary data.</text>
</comment>
<dbReference type="Proteomes" id="UP000037395">
    <property type="component" value="Unassembled WGS sequence"/>
</dbReference>
<dbReference type="Proteomes" id="UP000610124">
    <property type="component" value="Unassembled WGS sequence"/>
</dbReference>
<accession>A0A1E7MYY9</accession>
<sequence length="66" mass="7279">MRFEGVAQLFQNATSLPKLITTAQHHGGVGVLHHVNELLVLEIIELGFACHYLLPVSPYVFPRAAL</sequence>
<keyword evidence="3" id="KW-1185">Reference proteome</keyword>
<organism evidence="2 3">
    <name type="scientific">Kitasatospora aureofaciens</name>
    <name type="common">Streptomyces aureofaciens</name>
    <dbReference type="NCBI Taxonomy" id="1894"/>
    <lineage>
        <taxon>Bacteria</taxon>
        <taxon>Bacillati</taxon>
        <taxon>Actinomycetota</taxon>
        <taxon>Actinomycetes</taxon>
        <taxon>Kitasatosporales</taxon>
        <taxon>Streptomycetaceae</taxon>
        <taxon>Kitasatospora</taxon>
    </lineage>
</organism>
<evidence type="ECO:0000313" key="3">
    <source>
        <dbReference type="Proteomes" id="UP000037395"/>
    </source>
</evidence>
<reference evidence="3" key="3">
    <citation type="submission" date="2016-08" db="EMBL/GenBank/DDBJ databases">
        <title>Sequencing, assembly and comparative genomics of S. aureofaciens ATCC 10762.</title>
        <authorList>
            <person name="Gradnigo J.S."/>
            <person name="Johnson N."/>
            <person name="Somerville G.A."/>
        </authorList>
    </citation>
    <scope>NUCLEOTIDE SEQUENCE [LARGE SCALE GENOMIC DNA]</scope>
    <source>
        <strain evidence="3">ATCC 10762 / DSM 40127 / CCM 3239 / JCM 4008 / LMG 5968 / NBRC 12843 / NCIMB 8234 / A-377</strain>
    </source>
</reference>
<reference evidence="2" key="4">
    <citation type="submission" date="2016-08" db="EMBL/GenBank/DDBJ databases">
        <title>Sequencing, Assembly and Comparative Genomics of S. aureofaciens ATCC 10762.</title>
        <authorList>
            <person name="Gradnigo J.S."/>
            <person name="Johnson N."/>
            <person name="Somerville G.A."/>
        </authorList>
    </citation>
    <scope>NUCLEOTIDE SEQUENCE [LARGE SCALE GENOMIC DNA]</scope>
    <source>
        <strain evidence="2">ATCC 10762</strain>
    </source>
</reference>
<dbReference type="KEGG" id="kau:B6264_08640"/>
<dbReference type="AlphaFoldDB" id="A0A1E7MYY9"/>
<dbReference type="EMBL" id="JPRF03000063">
    <property type="protein sequence ID" value="OEV33646.1"/>
    <property type="molecule type" value="Genomic_DNA"/>
</dbReference>
<evidence type="ECO:0000313" key="1">
    <source>
        <dbReference type="EMBL" id="GGU83845.1"/>
    </source>
</evidence>
<protein>
    <submittedName>
        <fullName evidence="2">Uncharacterized protein</fullName>
    </submittedName>
</protein>
<reference evidence="2 3" key="2">
    <citation type="submission" date="2014-07" db="EMBL/GenBank/DDBJ databases">
        <authorList>
            <person name="Zhang J.E."/>
            <person name="Yang H."/>
            <person name="Guo J."/>
            <person name="Deng Z."/>
            <person name="Luo H."/>
            <person name="Luo M."/>
            <person name="Zhao B."/>
        </authorList>
    </citation>
    <scope>NUCLEOTIDE SEQUENCE [LARGE SCALE GENOMIC DNA]</scope>
    <source>
        <strain evidence="2">ATCC 10762</strain>
        <strain evidence="3">ATCC 10762 / DSM 40127 / CCM 3239 / JCM 4008 / LMG 5968 / NBRC 12843 / NCIMB 8234 / A-377</strain>
    </source>
</reference>
<gene>
    <name evidence="1" type="ORF">GCM10010502_39970</name>
    <name evidence="2" type="ORF">HS99_0038585</name>
</gene>
<accession>A0A8H9LQ35</accession>
<reference evidence="1" key="1">
    <citation type="journal article" date="2014" name="Int. J. Syst. Evol. Microbiol.">
        <title>Complete genome sequence of Corynebacterium casei LMG S-19264T (=DSM 44701T), isolated from a smear-ripened cheese.</title>
        <authorList>
            <consortium name="US DOE Joint Genome Institute (JGI-PGF)"/>
            <person name="Walter F."/>
            <person name="Albersmeier A."/>
            <person name="Kalinowski J."/>
            <person name="Ruckert C."/>
        </authorList>
    </citation>
    <scope>NUCLEOTIDE SEQUENCE</scope>
    <source>
        <strain evidence="1">JCM 4434</strain>
    </source>
</reference>
<proteinExistence type="predicted"/>
<dbReference type="EMBL" id="BMUB01000008">
    <property type="protein sequence ID" value="GGU83845.1"/>
    <property type="molecule type" value="Genomic_DNA"/>
</dbReference>
<name>A0A1E7MYY9_KITAU</name>